<dbReference type="InterPro" id="IPR012340">
    <property type="entry name" value="NA-bd_OB-fold"/>
</dbReference>
<proteinExistence type="inferred from homology"/>
<protein>
    <recommendedName>
        <fullName evidence="11">23S rRNA (uracil(1939)-C(5))-methyltransferase RlmD</fullName>
        <ecNumber evidence="11">2.1.1.190</ecNumber>
    </recommendedName>
    <alternativeName>
        <fullName evidence="11">23S rRNA(m5U1939)-methyltransferase</fullName>
    </alternativeName>
</protein>
<comment type="caution">
    <text evidence="15">The sequence shown here is derived from an EMBL/GenBank/DDBJ whole genome shotgun (WGS) entry which is preliminary data.</text>
</comment>
<gene>
    <name evidence="11 15" type="primary">rlmD</name>
    <name evidence="15" type="ORF">E8M12_05980</name>
</gene>
<evidence type="ECO:0000313" key="15">
    <source>
        <dbReference type="EMBL" id="TKB46172.1"/>
    </source>
</evidence>
<dbReference type="SUPFAM" id="SSF53335">
    <property type="entry name" value="S-adenosyl-L-methionine-dependent methyltransferases"/>
    <property type="match status" value="1"/>
</dbReference>
<reference evidence="15 16" key="1">
    <citation type="submission" date="2019-04" db="EMBL/GenBank/DDBJ databases">
        <title>Thalassotalea guangxiensis sp. nov., isolated from sediment of the coastal wetland.</title>
        <authorList>
            <person name="Zheng S."/>
            <person name="Zhang D."/>
        </authorList>
    </citation>
    <scope>NUCLEOTIDE SEQUENCE [LARGE SCALE GENOMIC DNA]</scope>
    <source>
        <strain evidence="15 16">ZS-4</strain>
    </source>
</reference>
<feature type="binding site" evidence="11 12">
    <location>
        <position position="306"/>
    </location>
    <ligand>
        <name>S-adenosyl-L-methionine</name>
        <dbReference type="ChEBI" id="CHEBI:59789"/>
    </ligand>
</feature>
<dbReference type="GO" id="GO:0003723">
    <property type="term" value="F:RNA binding"/>
    <property type="evidence" value="ECO:0007669"/>
    <property type="project" value="InterPro"/>
</dbReference>
<dbReference type="NCBIfam" id="TIGR00479">
    <property type="entry name" value="rumA"/>
    <property type="match status" value="1"/>
</dbReference>
<dbReference type="Pfam" id="PF01938">
    <property type="entry name" value="TRAM"/>
    <property type="match status" value="1"/>
</dbReference>
<dbReference type="Gene3D" id="3.40.50.150">
    <property type="entry name" value="Vaccinia Virus protein VP39"/>
    <property type="match status" value="1"/>
</dbReference>
<dbReference type="EC" id="2.1.1.190" evidence="11"/>
<dbReference type="InterPro" id="IPR002792">
    <property type="entry name" value="TRAM_dom"/>
</dbReference>
<dbReference type="Proteomes" id="UP000307999">
    <property type="component" value="Unassembled WGS sequence"/>
</dbReference>
<feature type="binding site" evidence="11 12">
    <location>
        <position position="277"/>
    </location>
    <ligand>
        <name>S-adenosyl-L-methionine</name>
        <dbReference type="ChEBI" id="CHEBI:59789"/>
    </ligand>
</feature>
<feature type="binding site" evidence="11 12">
    <location>
        <position position="376"/>
    </location>
    <ligand>
        <name>S-adenosyl-L-methionine</name>
        <dbReference type="ChEBI" id="CHEBI:59789"/>
    </ligand>
</feature>
<feature type="binding site" evidence="11">
    <location>
        <position position="88"/>
    </location>
    <ligand>
        <name>[4Fe-4S] cluster</name>
        <dbReference type="ChEBI" id="CHEBI:49883"/>
    </ligand>
</feature>
<dbReference type="NCBIfam" id="NF009639">
    <property type="entry name" value="PRK13168.1"/>
    <property type="match status" value="1"/>
</dbReference>
<dbReference type="EMBL" id="SWDB01000010">
    <property type="protein sequence ID" value="TKB46172.1"/>
    <property type="molecule type" value="Genomic_DNA"/>
</dbReference>
<keyword evidence="5 11" id="KW-0949">S-adenosyl-L-methionine</keyword>
<keyword evidence="7 11" id="KW-0408">Iron</keyword>
<evidence type="ECO:0000256" key="3">
    <source>
        <dbReference type="ARBA" id="ARBA00022603"/>
    </source>
</evidence>
<organism evidence="15 16">
    <name type="scientific">Thalassotalea mangrovi</name>
    <dbReference type="NCBI Taxonomy" id="2572245"/>
    <lineage>
        <taxon>Bacteria</taxon>
        <taxon>Pseudomonadati</taxon>
        <taxon>Pseudomonadota</taxon>
        <taxon>Gammaproteobacteria</taxon>
        <taxon>Alteromonadales</taxon>
        <taxon>Colwelliaceae</taxon>
        <taxon>Thalassotalea</taxon>
    </lineage>
</organism>
<feature type="domain" description="TRAM" evidence="14">
    <location>
        <begin position="11"/>
        <end position="69"/>
    </location>
</feature>
<evidence type="ECO:0000256" key="8">
    <source>
        <dbReference type="ARBA" id="ARBA00023014"/>
    </source>
</evidence>
<dbReference type="FunFam" id="3.40.50.150:FF:000009">
    <property type="entry name" value="23S rRNA (Uracil(1939)-C(5))-methyltransferase RlmD"/>
    <property type="match status" value="1"/>
</dbReference>
<dbReference type="PANTHER" id="PTHR11061">
    <property type="entry name" value="RNA M5U METHYLTRANSFERASE"/>
    <property type="match status" value="1"/>
</dbReference>
<dbReference type="Gene3D" id="2.40.50.140">
    <property type="entry name" value="Nucleic acid-binding proteins"/>
    <property type="match status" value="1"/>
</dbReference>
<dbReference type="Pfam" id="PF05958">
    <property type="entry name" value="tRNA_U5-meth_tr"/>
    <property type="match status" value="1"/>
</dbReference>
<feature type="active site" evidence="13">
    <location>
        <position position="402"/>
    </location>
</feature>
<dbReference type="FunFam" id="2.40.50.140:FF:000097">
    <property type="entry name" value="23S rRNA (uracil(1939)-C(5))-methyltransferase RlmD"/>
    <property type="match status" value="1"/>
</dbReference>
<keyword evidence="6 11" id="KW-0479">Metal-binding</keyword>
<evidence type="ECO:0000259" key="14">
    <source>
        <dbReference type="PROSITE" id="PS50926"/>
    </source>
</evidence>
<dbReference type="AlphaFoldDB" id="A0A4U1B850"/>
<evidence type="ECO:0000256" key="4">
    <source>
        <dbReference type="ARBA" id="ARBA00022679"/>
    </source>
</evidence>
<evidence type="ECO:0000256" key="10">
    <source>
        <dbReference type="ARBA" id="ARBA00059995"/>
    </source>
</evidence>
<keyword evidence="8 11" id="KW-0411">Iron-sulfur</keyword>
<dbReference type="RefSeq" id="WP_136735180.1">
    <property type="nucleotide sequence ID" value="NZ_SWDB01000010.1"/>
</dbReference>
<dbReference type="HAMAP" id="MF_01010">
    <property type="entry name" value="23SrRNA_methyltr_RlmD"/>
    <property type="match status" value="1"/>
</dbReference>
<keyword evidence="2 11" id="KW-0698">rRNA processing</keyword>
<dbReference type="InterPro" id="IPR030390">
    <property type="entry name" value="MeTrfase_TrmA_AS"/>
</dbReference>
<accession>A0A4U1B850</accession>
<feature type="binding site" evidence="11">
    <location>
        <position position="91"/>
    </location>
    <ligand>
        <name>[4Fe-4S] cluster</name>
        <dbReference type="ChEBI" id="CHEBI:49883"/>
    </ligand>
</feature>
<comment type="catalytic activity">
    <reaction evidence="9 11">
        <text>uridine(1939) in 23S rRNA + S-adenosyl-L-methionine = 5-methyluridine(1939) in 23S rRNA + S-adenosyl-L-homocysteine + H(+)</text>
        <dbReference type="Rhea" id="RHEA:42908"/>
        <dbReference type="Rhea" id="RHEA-COMP:10278"/>
        <dbReference type="Rhea" id="RHEA-COMP:10279"/>
        <dbReference type="ChEBI" id="CHEBI:15378"/>
        <dbReference type="ChEBI" id="CHEBI:57856"/>
        <dbReference type="ChEBI" id="CHEBI:59789"/>
        <dbReference type="ChEBI" id="CHEBI:65315"/>
        <dbReference type="ChEBI" id="CHEBI:74447"/>
        <dbReference type="EC" id="2.1.1.190"/>
    </reaction>
</comment>
<dbReference type="GO" id="GO:0070475">
    <property type="term" value="P:rRNA base methylation"/>
    <property type="evidence" value="ECO:0007669"/>
    <property type="project" value="TreeGrafter"/>
</dbReference>
<dbReference type="InterPro" id="IPR010280">
    <property type="entry name" value="U5_MeTrfase_fam"/>
</dbReference>
<evidence type="ECO:0000256" key="9">
    <source>
        <dbReference type="ARBA" id="ARBA00052756"/>
    </source>
</evidence>
<dbReference type="CDD" id="cd02440">
    <property type="entry name" value="AdoMet_MTases"/>
    <property type="match status" value="1"/>
</dbReference>
<dbReference type="PROSITE" id="PS51687">
    <property type="entry name" value="SAM_MT_RNA_M5U"/>
    <property type="match status" value="1"/>
</dbReference>
<sequence length="445" mass="50387">MVKIFKAQKRPSMVGQNLDLDIVGFDINGDGIARSGKKSVFVTGALPGEQVQAKIISEHSKYLRAKAIKVTNPHPQRITPRCKHYYQCGGCDFQHMPRELELEVKQQKIAELFRRNAELDELPWQAPLLSDEWHYRRKARIGVQYNRLNQPLVGFRQKNAKHITEIKSCDVLAPDLSNIFAKLQTLLSELKGHQLIGHVEVFATNAVTLVFRYLGKLSKDNRARFVAFAEQHSYQVLVEDDQQLHDLTEVQRNGQKSELYYDIDGCRINFTAKDFIQVNAELNAKMAMQAIDWLELTKADNVLDLFSGLGNFSLPIAKRVKQVVGIEGVQTMVDRASDNASANQMDNCQFYQADLNAEQFQWPWPEARTFNKVILDPARAGAHGVIKPVAELGADKVLYIACDAATMARDCKTLLASGYRLEKIALLDMFAQTRHVETMALFHKT</sequence>
<evidence type="ECO:0000256" key="2">
    <source>
        <dbReference type="ARBA" id="ARBA00022552"/>
    </source>
</evidence>
<feature type="binding site" evidence="11">
    <location>
        <position position="169"/>
    </location>
    <ligand>
        <name>[4Fe-4S] cluster</name>
        <dbReference type="ChEBI" id="CHEBI:49883"/>
    </ligand>
</feature>
<dbReference type="PANTHER" id="PTHR11061:SF49">
    <property type="entry name" value="23S RRNA (URACIL(1939)-C(5))-METHYLTRANSFERASE RLMD"/>
    <property type="match status" value="1"/>
</dbReference>
<dbReference type="InterPro" id="IPR029063">
    <property type="entry name" value="SAM-dependent_MTases_sf"/>
</dbReference>
<dbReference type="Gene3D" id="2.40.50.1070">
    <property type="match status" value="1"/>
</dbReference>
<name>A0A4U1B850_9GAMM</name>
<evidence type="ECO:0000256" key="5">
    <source>
        <dbReference type="ARBA" id="ARBA00022691"/>
    </source>
</evidence>
<dbReference type="GO" id="GO:0005506">
    <property type="term" value="F:iron ion binding"/>
    <property type="evidence" value="ECO:0007669"/>
    <property type="project" value="UniProtKB-UniRule"/>
</dbReference>
<evidence type="ECO:0000256" key="12">
    <source>
        <dbReference type="PROSITE-ProRule" id="PRU01024"/>
    </source>
</evidence>
<comment type="function">
    <text evidence="10 11">Catalyzes the formation of 5-methyl-uridine at position 1939 (m5U1939) in 23S rRNA.</text>
</comment>
<comment type="similarity">
    <text evidence="11">Belongs to the class I-like SAM-binding methyltransferase superfamily. RNA M5U methyltransferase family. RlmD subfamily.</text>
</comment>
<dbReference type="SUPFAM" id="SSF50249">
    <property type="entry name" value="Nucleic acid-binding proteins"/>
    <property type="match status" value="1"/>
</dbReference>
<feature type="binding site" evidence="11">
    <location>
        <position position="311"/>
    </location>
    <ligand>
        <name>S-adenosyl-L-methionine</name>
        <dbReference type="ChEBI" id="CHEBI:59789"/>
    </ligand>
</feature>
<dbReference type="InterPro" id="IPR001566">
    <property type="entry name" value="23S_rRNA_MeTrfase_RlmD"/>
</dbReference>
<evidence type="ECO:0000313" key="16">
    <source>
        <dbReference type="Proteomes" id="UP000307999"/>
    </source>
</evidence>
<feature type="binding site" evidence="11">
    <location>
        <position position="354"/>
    </location>
    <ligand>
        <name>S-adenosyl-L-methionine</name>
        <dbReference type="ChEBI" id="CHEBI:59789"/>
    </ligand>
</feature>
<feature type="active site" description="Nucleophile" evidence="11 12">
    <location>
        <position position="402"/>
    </location>
</feature>
<evidence type="ECO:0000256" key="7">
    <source>
        <dbReference type="ARBA" id="ARBA00023004"/>
    </source>
</evidence>
<dbReference type="OrthoDB" id="9804590at2"/>
<keyword evidence="16" id="KW-1185">Reference proteome</keyword>
<evidence type="ECO:0000256" key="6">
    <source>
        <dbReference type="ARBA" id="ARBA00022723"/>
    </source>
</evidence>
<keyword evidence="1 11" id="KW-0004">4Fe-4S</keyword>
<dbReference type="PROSITE" id="PS01230">
    <property type="entry name" value="TRMA_1"/>
    <property type="match status" value="1"/>
</dbReference>
<evidence type="ECO:0000256" key="13">
    <source>
        <dbReference type="PROSITE-ProRule" id="PRU10015"/>
    </source>
</evidence>
<feature type="binding site" evidence="11">
    <location>
        <position position="82"/>
    </location>
    <ligand>
        <name>[4Fe-4S] cluster</name>
        <dbReference type="ChEBI" id="CHEBI:49883"/>
    </ligand>
</feature>
<dbReference type="PROSITE" id="PS50926">
    <property type="entry name" value="TRAM"/>
    <property type="match status" value="1"/>
</dbReference>
<dbReference type="GO" id="GO:0051539">
    <property type="term" value="F:4 iron, 4 sulfur cluster binding"/>
    <property type="evidence" value="ECO:0007669"/>
    <property type="project" value="UniProtKB-KW"/>
</dbReference>
<dbReference type="GO" id="GO:0070041">
    <property type="term" value="F:rRNA (uridine-C5-)-methyltransferase activity"/>
    <property type="evidence" value="ECO:0007669"/>
    <property type="project" value="UniProtKB-UniRule"/>
</dbReference>
<keyword evidence="3 11" id="KW-0489">Methyltransferase</keyword>
<keyword evidence="4 11" id="KW-0808">Transferase</keyword>
<evidence type="ECO:0000256" key="11">
    <source>
        <dbReference type="HAMAP-Rule" id="MF_01010"/>
    </source>
</evidence>
<feature type="binding site" evidence="11 12">
    <location>
        <position position="327"/>
    </location>
    <ligand>
        <name>S-adenosyl-L-methionine</name>
        <dbReference type="ChEBI" id="CHEBI:59789"/>
    </ligand>
</feature>
<evidence type="ECO:0000256" key="1">
    <source>
        <dbReference type="ARBA" id="ARBA00022485"/>
    </source>
</evidence>